<name>A0A072PCU1_9EURO</name>
<dbReference type="PANTHER" id="PTHR43180">
    <property type="entry name" value="3-OXOACYL-(ACYL-CARRIER-PROTEIN) REDUCTASE (AFU_ORTHOLOGUE AFUA_6G11210)"/>
    <property type="match status" value="1"/>
</dbReference>
<dbReference type="SUPFAM" id="SSF51735">
    <property type="entry name" value="NAD(P)-binding Rossmann-fold domains"/>
    <property type="match status" value="1"/>
</dbReference>
<gene>
    <name evidence="4" type="ORF">A1O9_05826</name>
</gene>
<dbReference type="InterPro" id="IPR002347">
    <property type="entry name" value="SDR_fam"/>
</dbReference>
<evidence type="ECO:0000256" key="1">
    <source>
        <dbReference type="ARBA" id="ARBA00006484"/>
    </source>
</evidence>
<dbReference type="Gene3D" id="3.40.50.720">
    <property type="entry name" value="NAD(P)-binding Rossmann-like Domain"/>
    <property type="match status" value="1"/>
</dbReference>
<dbReference type="STRING" id="1182545.A0A072PCU1"/>
<organism evidence="4 5">
    <name type="scientific">Exophiala aquamarina CBS 119918</name>
    <dbReference type="NCBI Taxonomy" id="1182545"/>
    <lineage>
        <taxon>Eukaryota</taxon>
        <taxon>Fungi</taxon>
        <taxon>Dikarya</taxon>
        <taxon>Ascomycota</taxon>
        <taxon>Pezizomycotina</taxon>
        <taxon>Eurotiomycetes</taxon>
        <taxon>Chaetothyriomycetidae</taxon>
        <taxon>Chaetothyriales</taxon>
        <taxon>Herpotrichiellaceae</taxon>
        <taxon>Exophiala</taxon>
    </lineage>
</organism>
<dbReference type="OrthoDB" id="5371740at2759"/>
<keyword evidence="5" id="KW-1185">Reference proteome</keyword>
<dbReference type="PROSITE" id="PS00061">
    <property type="entry name" value="ADH_SHORT"/>
    <property type="match status" value="1"/>
</dbReference>
<dbReference type="VEuPathDB" id="FungiDB:A1O9_05826"/>
<dbReference type="Proteomes" id="UP000027920">
    <property type="component" value="Unassembled WGS sequence"/>
</dbReference>
<protein>
    <recommendedName>
        <fullName evidence="6">Alcohol dehydrogenase</fullName>
    </recommendedName>
</protein>
<dbReference type="Pfam" id="PF00106">
    <property type="entry name" value="adh_short"/>
    <property type="match status" value="1"/>
</dbReference>
<keyword evidence="3" id="KW-0560">Oxidoreductase</keyword>
<accession>A0A072PCU1</accession>
<dbReference type="GO" id="GO:0016491">
    <property type="term" value="F:oxidoreductase activity"/>
    <property type="evidence" value="ECO:0007669"/>
    <property type="project" value="UniProtKB-KW"/>
</dbReference>
<proteinExistence type="inferred from homology"/>
<comment type="similarity">
    <text evidence="1">Belongs to the short-chain dehydrogenases/reductases (SDR) family.</text>
</comment>
<reference evidence="4 5" key="1">
    <citation type="submission" date="2013-03" db="EMBL/GenBank/DDBJ databases">
        <title>The Genome Sequence of Exophiala aquamarina CBS 119918.</title>
        <authorList>
            <consortium name="The Broad Institute Genomics Platform"/>
            <person name="Cuomo C."/>
            <person name="de Hoog S."/>
            <person name="Gorbushina A."/>
            <person name="Walker B."/>
            <person name="Young S.K."/>
            <person name="Zeng Q."/>
            <person name="Gargeya S."/>
            <person name="Fitzgerald M."/>
            <person name="Haas B."/>
            <person name="Abouelleil A."/>
            <person name="Allen A.W."/>
            <person name="Alvarado L."/>
            <person name="Arachchi H.M."/>
            <person name="Berlin A.M."/>
            <person name="Chapman S.B."/>
            <person name="Gainer-Dewar J."/>
            <person name="Goldberg J."/>
            <person name="Griggs A."/>
            <person name="Gujja S."/>
            <person name="Hansen M."/>
            <person name="Howarth C."/>
            <person name="Imamovic A."/>
            <person name="Ireland A."/>
            <person name="Larimer J."/>
            <person name="McCowan C."/>
            <person name="Murphy C."/>
            <person name="Pearson M."/>
            <person name="Poon T.W."/>
            <person name="Priest M."/>
            <person name="Roberts A."/>
            <person name="Saif S."/>
            <person name="Shea T."/>
            <person name="Sisk P."/>
            <person name="Sykes S."/>
            <person name="Wortman J."/>
            <person name="Nusbaum C."/>
            <person name="Birren B."/>
        </authorList>
    </citation>
    <scope>NUCLEOTIDE SEQUENCE [LARGE SCALE GENOMIC DNA]</scope>
    <source>
        <strain evidence="4 5">CBS 119918</strain>
    </source>
</reference>
<evidence type="ECO:0000256" key="2">
    <source>
        <dbReference type="ARBA" id="ARBA00022857"/>
    </source>
</evidence>
<evidence type="ECO:0000313" key="4">
    <source>
        <dbReference type="EMBL" id="KEF57904.1"/>
    </source>
</evidence>
<dbReference type="PRINTS" id="PR00081">
    <property type="entry name" value="GDHRDH"/>
</dbReference>
<dbReference type="PANTHER" id="PTHR43180:SF16">
    <property type="entry name" value="BACILYSIN BIOSYNTHESIS OXIDOREDUCTASE BACC"/>
    <property type="match status" value="1"/>
</dbReference>
<evidence type="ECO:0000256" key="3">
    <source>
        <dbReference type="ARBA" id="ARBA00023002"/>
    </source>
</evidence>
<dbReference type="RefSeq" id="XP_013260494.1">
    <property type="nucleotide sequence ID" value="XM_013405040.1"/>
</dbReference>
<dbReference type="HOGENOM" id="CLU_010194_13_3_1"/>
<sequence>MAYQDEGQIAYGNTVINSNAVDLSLPINYNNIKSKTILITGGASGFGAACFQLWAKHGGNVIIGDVNDKAGAELVAQIRTETGNPNHHFIHLDVTSWSSQAAFFKQAATLSPHGGIDHVMANAGIANPPEEGAFEEPPDYTSMNDPPVPKHRTLDINLGGVVYTAHLAIAYLSRNPGSKKCNPEEKTAARDRHLILVSSIAGLCGLPSLPYYATAKHGVVGLFRTLRITAAIKNGIRVNMINPYFVETPLLGLDGTLVMAGGAMAKIDDVVQATTRLVADQSIIGRGLVIGARAPSNVAKSAGLDPAVDDQAIWDVYAHDFEQTDVFVRRIIGITNLICMARGWTGVVRDVGSRLSRPLWKALGY</sequence>
<dbReference type="EMBL" id="AMGV01000004">
    <property type="protein sequence ID" value="KEF57904.1"/>
    <property type="molecule type" value="Genomic_DNA"/>
</dbReference>
<evidence type="ECO:0000313" key="5">
    <source>
        <dbReference type="Proteomes" id="UP000027920"/>
    </source>
</evidence>
<evidence type="ECO:0008006" key="6">
    <source>
        <dbReference type="Google" id="ProtNLM"/>
    </source>
</evidence>
<dbReference type="InterPro" id="IPR036291">
    <property type="entry name" value="NAD(P)-bd_dom_sf"/>
</dbReference>
<comment type="caution">
    <text evidence="4">The sequence shown here is derived from an EMBL/GenBank/DDBJ whole genome shotgun (WGS) entry which is preliminary data.</text>
</comment>
<dbReference type="AlphaFoldDB" id="A0A072PCU1"/>
<dbReference type="InterPro" id="IPR020904">
    <property type="entry name" value="Sc_DH/Rdtase_CS"/>
</dbReference>
<dbReference type="GeneID" id="25280747"/>
<keyword evidence="2" id="KW-0521">NADP</keyword>